<dbReference type="AlphaFoldDB" id="E4SJ50"/>
<protein>
    <submittedName>
        <fullName evidence="1">Uncharacterized protein</fullName>
    </submittedName>
</protein>
<dbReference type="KEGG" id="lam:LA2_06250"/>
<dbReference type="HOGENOM" id="CLU_3344907_0_0_9"/>
<evidence type="ECO:0000313" key="1">
    <source>
        <dbReference type="EMBL" id="ADQ59199.1"/>
    </source>
</evidence>
<gene>
    <name evidence="1" type="ordered locus">LA2_06250</name>
</gene>
<name>E4SJ50_LACAR</name>
<reference evidence="1 2" key="1">
    <citation type="journal article" date="2011" name="J. Bacteriol.">
        <title>Genome sequence of Lactobacillus amylovorus GRL1112.</title>
        <authorList>
            <person name="Kant R."/>
            <person name="Paulin L."/>
            <person name="Alatalo E."/>
            <person name="de Vos W.M."/>
            <person name="Palva A."/>
        </authorList>
    </citation>
    <scope>NUCLEOTIDE SEQUENCE [LARGE SCALE GENOMIC DNA]</scope>
    <source>
        <strain evidence="1 2">GRL 1112</strain>
    </source>
</reference>
<dbReference type="Proteomes" id="UP000007033">
    <property type="component" value="Chromosome"/>
</dbReference>
<sequence>MIENYLLEELVTVAANTPGPLIVLSSLKDSNIKIIDN</sequence>
<organism evidence="1 2">
    <name type="scientific">Lactobacillus amylovorus (strain GRL 1112)</name>
    <dbReference type="NCBI Taxonomy" id="695560"/>
    <lineage>
        <taxon>Bacteria</taxon>
        <taxon>Bacillati</taxon>
        <taxon>Bacillota</taxon>
        <taxon>Bacilli</taxon>
        <taxon>Lactobacillales</taxon>
        <taxon>Lactobacillaceae</taxon>
        <taxon>Lactobacillus</taxon>
    </lineage>
</organism>
<evidence type="ECO:0000313" key="2">
    <source>
        <dbReference type="Proteomes" id="UP000007033"/>
    </source>
</evidence>
<accession>E4SJ50</accession>
<proteinExistence type="predicted"/>
<dbReference type="PATRIC" id="fig|695560.3.peg.1227"/>
<dbReference type="EMBL" id="CP002338">
    <property type="protein sequence ID" value="ADQ59199.1"/>
    <property type="molecule type" value="Genomic_DNA"/>
</dbReference>